<evidence type="ECO:0000313" key="4">
    <source>
        <dbReference type="EMBL" id="TDC02608.1"/>
    </source>
</evidence>
<evidence type="ECO:0000256" key="1">
    <source>
        <dbReference type="SAM" id="MobiDB-lite"/>
    </source>
</evidence>
<dbReference type="Pfam" id="PF03354">
    <property type="entry name" value="TerL_ATPase"/>
    <property type="match status" value="1"/>
</dbReference>
<feature type="domain" description="Terminase large subunit-like ATPase" evidence="2">
    <location>
        <begin position="103"/>
        <end position="278"/>
    </location>
</feature>
<keyword evidence="5" id="KW-1185">Reference proteome</keyword>
<name>A0ABY2DM49_9ACTN</name>
<comment type="caution">
    <text evidence="4">The sequence shown here is derived from an EMBL/GenBank/DDBJ whole genome shotgun (WGS) entry which is preliminary data.</text>
</comment>
<dbReference type="PANTHER" id="PTHR41287">
    <property type="match status" value="1"/>
</dbReference>
<dbReference type="InterPro" id="IPR046462">
    <property type="entry name" value="TerL_nuclease"/>
</dbReference>
<dbReference type="InterPro" id="IPR027417">
    <property type="entry name" value="P-loop_NTPase"/>
</dbReference>
<dbReference type="Pfam" id="PF20441">
    <property type="entry name" value="TerL_nuclease"/>
    <property type="match status" value="1"/>
</dbReference>
<evidence type="ECO:0000313" key="5">
    <source>
        <dbReference type="Proteomes" id="UP000295626"/>
    </source>
</evidence>
<sequence>MATKTRSAGREAVRSGSPADVPTAFLPPAAELERLKLSPEVAWYLVSRGIALPDCPPRWKTPEPRDVDGAAFDPDRVDRVLAAFRQLRHTQGRLAGLPLVPDPWQVAYILAPVFGWVRWDEDADAYVRIIRTLYVDVPRKNGKSTLCGGIAIYMACADGEQGAQVVTAATSERQAGFVFNPIKTLAAKSRALARFVKALAKKVIHRPSGSTIEVVSSAADAQHGANIHCGVVDELHVHKTPDLLEAIETGTGSRTQPLIVIITTADSGRRETAYDRKRRLIEQLASGVLVDETTYGVIWCADPADDPYAEATQRKANPGYGISPTRAYLRSKANGARNSPAELAAYQRLHLGVRTKQETKFLTLESWDRNAGVVDEQALHDREAYGGLDLASTSDLIALCWLFPDDDGGYDALWRLWTPEDNVAALDKRTAKAASRWVQAGLLRTTPGNVADYDVVQAQIEEDLGAFDVQSLGFDPWNATQLTNNLAAAGAPLVKVRQGLQTLSPPLKEVQRLLLAGREDRPLLRHGGNPAVRWQVDNLSVHTDPAGNVKPDKARSAEKIDAVSSLVTAMSEAMGRAPTVRSAYADEGAELTVI</sequence>
<feature type="region of interest" description="Disordered" evidence="1">
    <location>
        <begin position="1"/>
        <end position="21"/>
    </location>
</feature>
<evidence type="ECO:0000259" key="2">
    <source>
        <dbReference type="Pfam" id="PF03354"/>
    </source>
</evidence>
<organism evidence="4 5">
    <name type="scientific">Micromonospora fluostatini</name>
    <dbReference type="NCBI Taxonomy" id="1629071"/>
    <lineage>
        <taxon>Bacteria</taxon>
        <taxon>Bacillati</taxon>
        <taxon>Actinomycetota</taxon>
        <taxon>Actinomycetes</taxon>
        <taxon>Micromonosporales</taxon>
        <taxon>Micromonosporaceae</taxon>
        <taxon>Micromonospora</taxon>
    </lineage>
</organism>
<feature type="domain" description="Terminase large subunit-like endonuclease" evidence="3">
    <location>
        <begin position="295"/>
        <end position="574"/>
    </location>
</feature>
<dbReference type="InterPro" id="IPR046461">
    <property type="entry name" value="TerL_ATPase"/>
</dbReference>
<gene>
    <name evidence="4" type="ORF">E1091_00415</name>
</gene>
<evidence type="ECO:0000259" key="3">
    <source>
        <dbReference type="Pfam" id="PF20441"/>
    </source>
</evidence>
<dbReference type="EMBL" id="SMKE01000003">
    <property type="protein sequence ID" value="TDC02608.1"/>
    <property type="molecule type" value="Genomic_DNA"/>
</dbReference>
<dbReference type="InterPro" id="IPR005021">
    <property type="entry name" value="Terminase_largesu-like"/>
</dbReference>
<accession>A0ABY2DM49</accession>
<dbReference type="Gene3D" id="3.40.50.300">
    <property type="entry name" value="P-loop containing nucleotide triphosphate hydrolases"/>
    <property type="match status" value="1"/>
</dbReference>
<protein>
    <submittedName>
        <fullName evidence="4">Terminase large subunit</fullName>
    </submittedName>
</protein>
<reference evidence="4 5" key="1">
    <citation type="submission" date="2019-02" db="EMBL/GenBank/DDBJ databases">
        <title>Draft genome sequences of novel Actinobacteria.</title>
        <authorList>
            <person name="Sahin N."/>
            <person name="Ay H."/>
            <person name="Saygin H."/>
        </authorList>
    </citation>
    <scope>NUCLEOTIDE SEQUENCE [LARGE SCALE GENOMIC DNA]</scope>
    <source>
        <strain evidence="4 5">JCM 30529</strain>
    </source>
</reference>
<dbReference type="Proteomes" id="UP000295626">
    <property type="component" value="Unassembled WGS sequence"/>
</dbReference>
<proteinExistence type="predicted"/>
<dbReference type="PANTHER" id="PTHR41287:SF1">
    <property type="entry name" value="PROTEIN YMFN"/>
    <property type="match status" value="1"/>
</dbReference>